<dbReference type="Proteomes" id="UP000184383">
    <property type="component" value="Unassembled WGS sequence"/>
</dbReference>
<dbReference type="VEuPathDB" id="FungiDB:ASPWEDRAFT_35473"/>
<dbReference type="GeneID" id="63750085"/>
<accession>A0A1L9S404</accession>
<dbReference type="RefSeq" id="XP_040695537.1">
    <property type="nucleotide sequence ID" value="XM_040834237.1"/>
</dbReference>
<gene>
    <name evidence="1" type="ORF">ASPWEDRAFT_35473</name>
</gene>
<sequence length="74" mass="8205">MQENGEPETEGWRGLCTWDETRLPRHDIRDLLGLIALGQLSAASVAANFSGQRPIVLVYLHTSARLFDGLIAAW</sequence>
<organism evidence="1 2">
    <name type="scientific">Aspergillus wentii DTO 134E9</name>
    <dbReference type="NCBI Taxonomy" id="1073089"/>
    <lineage>
        <taxon>Eukaryota</taxon>
        <taxon>Fungi</taxon>
        <taxon>Dikarya</taxon>
        <taxon>Ascomycota</taxon>
        <taxon>Pezizomycotina</taxon>
        <taxon>Eurotiomycetes</taxon>
        <taxon>Eurotiomycetidae</taxon>
        <taxon>Eurotiales</taxon>
        <taxon>Aspergillaceae</taxon>
        <taxon>Aspergillus</taxon>
        <taxon>Aspergillus subgen. Cremei</taxon>
    </lineage>
</organism>
<dbReference type="EMBL" id="KV878209">
    <property type="protein sequence ID" value="OJJ41861.1"/>
    <property type="molecule type" value="Genomic_DNA"/>
</dbReference>
<evidence type="ECO:0000313" key="2">
    <source>
        <dbReference type="Proteomes" id="UP000184383"/>
    </source>
</evidence>
<name>A0A1L9S404_ASPWE</name>
<proteinExistence type="predicted"/>
<dbReference type="AlphaFoldDB" id="A0A1L9S404"/>
<protein>
    <submittedName>
        <fullName evidence="1">Uncharacterized protein</fullName>
    </submittedName>
</protein>
<keyword evidence="2" id="KW-1185">Reference proteome</keyword>
<reference evidence="2" key="1">
    <citation type="journal article" date="2017" name="Genome Biol.">
        <title>Comparative genomics reveals high biological diversity and specific adaptations in the industrially and medically important fungal genus Aspergillus.</title>
        <authorList>
            <person name="de Vries R.P."/>
            <person name="Riley R."/>
            <person name="Wiebenga A."/>
            <person name="Aguilar-Osorio G."/>
            <person name="Amillis S."/>
            <person name="Uchima C.A."/>
            <person name="Anderluh G."/>
            <person name="Asadollahi M."/>
            <person name="Askin M."/>
            <person name="Barry K."/>
            <person name="Battaglia E."/>
            <person name="Bayram O."/>
            <person name="Benocci T."/>
            <person name="Braus-Stromeyer S.A."/>
            <person name="Caldana C."/>
            <person name="Canovas D."/>
            <person name="Cerqueira G.C."/>
            <person name="Chen F."/>
            <person name="Chen W."/>
            <person name="Choi C."/>
            <person name="Clum A."/>
            <person name="Dos Santos R.A."/>
            <person name="Damasio A.R."/>
            <person name="Diallinas G."/>
            <person name="Emri T."/>
            <person name="Fekete E."/>
            <person name="Flipphi M."/>
            <person name="Freyberg S."/>
            <person name="Gallo A."/>
            <person name="Gournas C."/>
            <person name="Habgood R."/>
            <person name="Hainaut M."/>
            <person name="Harispe M.L."/>
            <person name="Henrissat B."/>
            <person name="Hilden K.S."/>
            <person name="Hope R."/>
            <person name="Hossain A."/>
            <person name="Karabika E."/>
            <person name="Karaffa L."/>
            <person name="Karanyi Z."/>
            <person name="Krasevec N."/>
            <person name="Kuo A."/>
            <person name="Kusch H."/>
            <person name="LaButti K."/>
            <person name="Lagendijk E.L."/>
            <person name="Lapidus A."/>
            <person name="Levasseur A."/>
            <person name="Lindquist E."/>
            <person name="Lipzen A."/>
            <person name="Logrieco A.F."/>
            <person name="MacCabe A."/>
            <person name="Maekelae M.R."/>
            <person name="Malavazi I."/>
            <person name="Melin P."/>
            <person name="Meyer V."/>
            <person name="Mielnichuk N."/>
            <person name="Miskei M."/>
            <person name="Molnar A.P."/>
            <person name="Mule G."/>
            <person name="Ngan C.Y."/>
            <person name="Orejas M."/>
            <person name="Orosz E."/>
            <person name="Ouedraogo J.P."/>
            <person name="Overkamp K.M."/>
            <person name="Park H.-S."/>
            <person name="Perrone G."/>
            <person name="Piumi F."/>
            <person name="Punt P.J."/>
            <person name="Ram A.F."/>
            <person name="Ramon A."/>
            <person name="Rauscher S."/>
            <person name="Record E."/>
            <person name="Riano-Pachon D.M."/>
            <person name="Robert V."/>
            <person name="Roehrig J."/>
            <person name="Ruller R."/>
            <person name="Salamov A."/>
            <person name="Salih N.S."/>
            <person name="Samson R.A."/>
            <person name="Sandor E."/>
            <person name="Sanguinetti M."/>
            <person name="Schuetze T."/>
            <person name="Sepcic K."/>
            <person name="Shelest E."/>
            <person name="Sherlock G."/>
            <person name="Sophianopoulou V."/>
            <person name="Squina F.M."/>
            <person name="Sun H."/>
            <person name="Susca A."/>
            <person name="Todd R.B."/>
            <person name="Tsang A."/>
            <person name="Unkles S.E."/>
            <person name="van de Wiele N."/>
            <person name="van Rossen-Uffink D."/>
            <person name="Oliveira J.V."/>
            <person name="Vesth T.C."/>
            <person name="Visser J."/>
            <person name="Yu J.-H."/>
            <person name="Zhou M."/>
            <person name="Andersen M.R."/>
            <person name="Archer D.B."/>
            <person name="Baker S.E."/>
            <person name="Benoit I."/>
            <person name="Brakhage A.A."/>
            <person name="Braus G.H."/>
            <person name="Fischer R."/>
            <person name="Frisvad J.C."/>
            <person name="Goldman G.H."/>
            <person name="Houbraken J."/>
            <person name="Oakley B."/>
            <person name="Pocsi I."/>
            <person name="Scazzocchio C."/>
            <person name="Seiboth B."/>
            <person name="vanKuyk P.A."/>
            <person name="Wortman J."/>
            <person name="Dyer P.S."/>
            <person name="Grigoriev I.V."/>
        </authorList>
    </citation>
    <scope>NUCLEOTIDE SEQUENCE [LARGE SCALE GENOMIC DNA]</scope>
    <source>
        <strain evidence="2">DTO 134E9</strain>
    </source>
</reference>
<evidence type="ECO:0000313" key="1">
    <source>
        <dbReference type="EMBL" id="OJJ41861.1"/>
    </source>
</evidence>